<reference evidence="5 6" key="1">
    <citation type="submission" date="2017-09" db="EMBL/GenBank/DDBJ databases">
        <title>Depth-based differentiation of microbial function through sediment-hosted aquifers and enrichment of novel symbionts in the deep terrestrial subsurface.</title>
        <authorList>
            <person name="Probst A.J."/>
            <person name="Ladd B."/>
            <person name="Jarett J.K."/>
            <person name="Geller-Mcgrath D.E."/>
            <person name="Sieber C.M."/>
            <person name="Emerson J.B."/>
            <person name="Anantharaman K."/>
            <person name="Thomas B.C."/>
            <person name="Malmstrom R."/>
            <person name="Stieglmeier M."/>
            <person name="Klingl A."/>
            <person name="Woyke T."/>
            <person name="Ryan C.M."/>
            <person name="Banfield J.F."/>
        </authorList>
    </citation>
    <scope>NUCLEOTIDE SEQUENCE [LARGE SCALE GENOMIC DNA]</scope>
    <source>
        <strain evidence="5">CG_4_9_14_3_um_filter_33_16</strain>
    </source>
</reference>
<dbReference type="InterPro" id="IPR004291">
    <property type="entry name" value="Transposase_IS66_central"/>
</dbReference>
<name>A0A2M8C9N5_9BACT</name>
<keyword evidence="1" id="KW-0175">Coiled coil</keyword>
<dbReference type="PANTHER" id="PTHR33678:SF1">
    <property type="entry name" value="BLL1576 PROTEIN"/>
    <property type="match status" value="1"/>
</dbReference>
<dbReference type="Pfam" id="PF03050">
    <property type="entry name" value="DDE_Tnp_IS66"/>
    <property type="match status" value="1"/>
</dbReference>
<comment type="caution">
    <text evidence="5">The sequence shown here is derived from an EMBL/GenBank/DDBJ whole genome shotgun (WGS) entry which is preliminary data.</text>
</comment>
<evidence type="ECO:0000256" key="2">
    <source>
        <dbReference type="SAM" id="MobiDB-lite"/>
    </source>
</evidence>
<evidence type="ECO:0000256" key="1">
    <source>
        <dbReference type="SAM" id="Coils"/>
    </source>
</evidence>
<feature type="coiled-coil region" evidence="1">
    <location>
        <begin position="14"/>
        <end position="48"/>
    </location>
</feature>
<feature type="domain" description="DUF6444" evidence="4">
    <location>
        <begin position="23"/>
        <end position="91"/>
    </location>
</feature>
<feature type="compositionally biased region" description="Basic residues" evidence="2">
    <location>
        <begin position="66"/>
        <end position="79"/>
    </location>
</feature>
<dbReference type="Proteomes" id="UP000228560">
    <property type="component" value="Unassembled WGS sequence"/>
</dbReference>
<dbReference type="InterPro" id="IPR052344">
    <property type="entry name" value="Transposase-related"/>
</dbReference>
<evidence type="ECO:0000259" key="4">
    <source>
        <dbReference type="Pfam" id="PF20042"/>
    </source>
</evidence>
<accession>A0A2M8C9N5</accession>
<proteinExistence type="predicted"/>
<gene>
    <name evidence="5" type="ORF">CO097_07155</name>
</gene>
<dbReference type="PANTHER" id="PTHR33678">
    <property type="entry name" value="BLL1576 PROTEIN"/>
    <property type="match status" value="1"/>
</dbReference>
<evidence type="ECO:0000313" key="5">
    <source>
        <dbReference type="EMBL" id="PJB55762.1"/>
    </source>
</evidence>
<evidence type="ECO:0000313" key="6">
    <source>
        <dbReference type="Proteomes" id="UP000228560"/>
    </source>
</evidence>
<dbReference type="EMBL" id="PFTV01000181">
    <property type="protein sequence ID" value="PJB55762.1"/>
    <property type="molecule type" value="Genomic_DNA"/>
</dbReference>
<feature type="domain" description="Transposase IS66 central" evidence="3">
    <location>
        <begin position="170"/>
        <end position="457"/>
    </location>
</feature>
<dbReference type="Pfam" id="PF20042">
    <property type="entry name" value="DUF6444"/>
    <property type="match status" value="1"/>
</dbReference>
<sequence>MDRAHAENIYNSGKEAVISKLLELSSEIEEVEQTILALEDRIQKLENIIVKDSHNSSKPPSSDGFKKKKRTKSQRKKSNRNPGGQKGHKGYTLEMVDNPDHIEKCKIEKENCHCGRSLKDKEVVGYEKRQVFDIPEPRIEVTEYQAEIKDCACGARHVASFPDDVKAPVQYGGRIKSQVIYFMNYQFIPYERMCEIIYDIYGRNISLGTIFNYNYSCYNLLEEPEEKIKNHIIQSKVAGFDESGSSVNGKNFWLHSSSTEEYTYYACHKKRGKEAMDAIGILPNFDGRAVHDHWKSYFTFPCDHALCNSHHLRELNYIDEQYDQSWAGTMKKLLLEVKDTVDTAKLQFNCKSLEDSVLEGFEKRYQALLLEGYEANPPPKVENENRRSAVVEKKRGRVKKSEPLNFLGRLKDYSKETLAFMYDFDVPFDNNLSERDIRMMKLRLKISGTFRNKLGADMFCRIRGYISTAKKQGINILDAIEDLWAGNILVNV</sequence>
<evidence type="ECO:0000259" key="3">
    <source>
        <dbReference type="Pfam" id="PF03050"/>
    </source>
</evidence>
<feature type="region of interest" description="Disordered" evidence="2">
    <location>
        <begin position="50"/>
        <end position="92"/>
    </location>
</feature>
<dbReference type="NCBIfam" id="NF033517">
    <property type="entry name" value="transpos_IS66"/>
    <property type="match status" value="1"/>
</dbReference>
<dbReference type="AlphaFoldDB" id="A0A2M8C9N5"/>
<organism evidence="5 6">
    <name type="scientific">Candidatus Infernicultor aquiphilus</name>
    <dbReference type="NCBI Taxonomy" id="1805029"/>
    <lineage>
        <taxon>Bacteria</taxon>
        <taxon>Pseudomonadati</taxon>
        <taxon>Atribacterota</taxon>
        <taxon>Candidatus Phoenicimicrobiia</taxon>
        <taxon>Candidatus Pheonicimicrobiales</taxon>
        <taxon>Candidatus Phoenicimicrobiaceae</taxon>
        <taxon>Candidatus Infernicultor</taxon>
    </lineage>
</organism>
<protein>
    <submittedName>
        <fullName evidence="5">IS66 family transposase</fullName>
    </submittedName>
</protein>
<dbReference type="InterPro" id="IPR045618">
    <property type="entry name" value="DUF6444"/>
</dbReference>